<accession>A0ABW7QKU5</accession>
<keyword evidence="2" id="KW-1185">Reference proteome</keyword>
<proteinExistence type="predicted"/>
<organism evidence="1 2">
    <name type="scientific">Streptomyces longisporoflavus</name>
    <dbReference type="NCBI Taxonomy" id="28044"/>
    <lineage>
        <taxon>Bacteria</taxon>
        <taxon>Bacillati</taxon>
        <taxon>Actinomycetota</taxon>
        <taxon>Actinomycetes</taxon>
        <taxon>Kitasatosporales</taxon>
        <taxon>Streptomycetaceae</taxon>
        <taxon>Streptomyces</taxon>
    </lineage>
</organism>
<name>A0ABW7QKU5_9ACTN</name>
<dbReference type="RefSeq" id="WP_397710727.1">
    <property type="nucleotide sequence ID" value="NZ_JBIRGN010000002.1"/>
</dbReference>
<comment type="caution">
    <text evidence="1">The sequence shown here is derived from an EMBL/GenBank/DDBJ whole genome shotgun (WGS) entry which is preliminary data.</text>
</comment>
<dbReference type="InterPro" id="IPR046485">
    <property type="entry name" value="DUF6578"/>
</dbReference>
<evidence type="ECO:0000313" key="2">
    <source>
        <dbReference type="Proteomes" id="UP001610818"/>
    </source>
</evidence>
<dbReference type="Pfam" id="PF20218">
    <property type="entry name" value="DUF6578"/>
    <property type="match status" value="1"/>
</dbReference>
<reference evidence="1 2" key="1">
    <citation type="submission" date="2024-10" db="EMBL/GenBank/DDBJ databases">
        <title>The Natural Products Discovery Center: Release of the First 8490 Sequenced Strains for Exploring Actinobacteria Biosynthetic Diversity.</title>
        <authorList>
            <person name="Kalkreuter E."/>
            <person name="Kautsar S.A."/>
            <person name="Yang D."/>
            <person name="Bader C.D."/>
            <person name="Teijaro C.N."/>
            <person name="Fluegel L."/>
            <person name="Davis C.M."/>
            <person name="Simpson J.R."/>
            <person name="Lauterbach L."/>
            <person name="Steele A.D."/>
            <person name="Gui C."/>
            <person name="Meng S."/>
            <person name="Li G."/>
            <person name="Viehrig K."/>
            <person name="Ye F."/>
            <person name="Su P."/>
            <person name="Kiefer A.F."/>
            <person name="Nichols A."/>
            <person name="Cepeda A.J."/>
            <person name="Yan W."/>
            <person name="Fan B."/>
            <person name="Jiang Y."/>
            <person name="Adhikari A."/>
            <person name="Zheng C.-J."/>
            <person name="Schuster L."/>
            <person name="Cowan T.M."/>
            <person name="Smanski M.J."/>
            <person name="Chevrette M.G."/>
            <person name="De Carvalho L.P.S."/>
            <person name="Shen B."/>
        </authorList>
    </citation>
    <scope>NUCLEOTIDE SEQUENCE [LARGE SCALE GENOMIC DNA]</scope>
    <source>
        <strain evidence="1 2">NPDC017990</strain>
    </source>
</reference>
<gene>
    <name evidence="1" type="ORF">ACH4F9_11380</name>
</gene>
<evidence type="ECO:0000313" key="1">
    <source>
        <dbReference type="EMBL" id="MFH8545586.1"/>
    </source>
</evidence>
<dbReference type="Proteomes" id="UP001610818">
    <property type="component" value="Unassembled WGS sequence"/>
</dbReference>
<protein>
    <submittedName>
        <fullName evidence="1">DUF6578 domain-containing protein</fullName>
    </submittedName>
</protein>
<dbReference type="EMBL" id="JBIRGQ010000002">
    <property type="protein sequence ID" value="MFH8545586.1"/>
    <property type="molecule type" value="Genomic_DNA"/>
</dbReference>
<sequence length="131" mass="14499">MALWNVMYDDWQMECCGKPFSVGDEVAWQLGGGPQLYFVERHGREGPDTVGRVRSIQMVTQGFELRAGTYEPVAGERWLRPVEKCPKWFTNPVDGCREQGRFRSEVGVLVSLEVAEDAEVASGAGEAGDTA</sequence>